<dbReference type="Proteomes" id="UP000012062">
    <property type="component" value="Unassembled WGS sequence"/>
</dbReference>
<dbReference type="AlphaFoldDB" id="M5EG32"/>
<reference evidence="1 2" key="1">
    <citation type="submission" date="2013-02" db="EMBL/GenBank/DDBJ databases">
        <authorList>
            <person name="Genoscope - CEA"/>
        </authorList>
    </citation>
    <scope>NUCLEOTIDE SEQUENCE [LARGE SCALE GENOMIC DNA]</scope>
    <source>
        <strain evidence="1 2">STM 2683</strain>
    </source>
</reference>
<dbReference type="eggNOG" id="ENOG502ZD1G">
    <property type="taxonomic scope" value="Bacteria"/>
</dbReference>
<gene>
    <name evidence="1" type="ORF">MESS2_1030087</name>
</gene>
<evidence type="ECO:0000313" key="2">
    <source>
        <dbReference type="Proteomes" id="UP000012062"/>
    </source>
</evidence>
<comment type="caution">
    <text evidence="1">The sequence shown here is derived from an EMBL/GenBank/DDBJ whole genome shotgun (WGS) entry which is preliminary data.</text>
</comment>
<proteinExistence type="predicted"/>
<sequence length="202" mass="21906">MRKFKFPERLSLASLRMSGALSFEPRIDPRLKYATGGLSWESPPANSSTAQTELLDQRLIARVILALEIIKQAAALGDESEQTTAGMVILLVVLEMIGQVLDALGKDGHLDFRRPGIALGGCEFSHQFLLALGGNRHRVFPYLFEETGRPQPGCRPAGAGASKASVRDAAAHIVQFPGKHQPNSQAGFAAAFAREMKTLKLR</sequence>
<evidence type="ECO:0000313" key="1">
    <source>
        <dbReference type="EMBL" id="CCV03230.1"/>
    </source>
</evidence>
<accession>M5EG32</accession>
<name>M5EG32_9HYPH</name>
<keyword evidence="2" id="KW-1185">Reference proteome</keyword>
<protein>
    <submittedName>
        <fullName evidence="1">Uncharacterized protein</fullName>
    </submittedName>
</protein>
<dbReference type="EMBL" id="CAUM01000006">
    <property type="protein sequence ID" value="CCV03230.1"/>
    <property type="molecule type" value="Genomic_DNA"/>
</dbReference>
<organism evidence="1 2">
    <name type="scientific">Mesorhizobium metallidurans STM 2683</name>
    <dbReference type="NCBI Taxonomy" id="1297569"/>
    <lineage>
        <taxon>Bacteria</taxon>
        <taxon>Pseudomonadati</taxon>
        <taxon>Pseudomonadota</taxon>
        <taxon>Alphaproteobacteria</taxon>
        <taxon>Hyphomicrobiales</taxon>
        <taxon>Phyllobacteriaceae</taxon>
        <taxon>Mesorhizobium</taxon>
    </lineage>
</organism>